<dbReference type="AlphaFoldDB" id="A0A8C3BNI9"/>
<dbReference type="Ensembl" id="ENSCMMT00000010024.1">
    <property type="protein sequence ID" value="ENSCMMP00000009098.1"/>
    <property type="gene ID" value="ENSCMMG00000005725.1"/>
</dbReference>
<protein>
    <recommendedName>
        <fullName evidence="2">VPS9 domain-containing protein</fullName>
    </recommendedName>
</protein>
<dbReference type="GO" id="GO:0005829">
    <property type="term" value="C:cytosol"/>
    <property type="evidence" value="ECO:0007669"/>
    <property type="project" value="TreeGrafter"/>
</dbReference>
<dbReference type="GO" id="GO:0016192">
    <property type="term" value="P:vesicle-mediated transport"/>
    <property type="evidence" value="ECO:0007669"/>
    <property type="project" value="InterPro"/>
</dbReference>
<dbReference type="PANTHER" id="PTHR23101:SF98">
    <property type="entry name" value="VPS9 DOMAIN-CONTAINING PROTEIN 1"/>
    <property type="match status" value="1"/>
</dbReference>
<feature type="compositionally biased region" description="Low complexity" evidence="1">
    <location>
        <begin position="686"/>
        <end position="697"/>
    </location>
</feature>
<dbReference type="InterPro" id="IPR003123">
    <property type="entry name" value="VPS9"/>
</dbReference>
<proteinExistence type="predicted"/>
<dbReference type="InterPro" id="IPR037191">
    <property type="entry name" value="VPS9_dom_sf"/>
</dbReference>
<evidence type="ECO:0000313" key="3">
    <source>
        <dbReference type="Ensembl" id="ENSCMMP00000009098.1"/>
    </source>
</evidence>
<feature type="compositionally biased region" description="Basic residues" evidence="1">
    <location>
        <begin position="329"/>
        <end position="342"/>
    </location>
</feature>
<reference evidence="3" key="1">
    <citation type="submission" date="2025-08" db="UniProtKB">
        <authorList>
            <consortium name="Ensembl"/>
        </authorList>
    </citation>
    <scope>IDENTIFICATION</scope>
</reference>
<evidence type="ECO:0000313" key="4">
    <source>
        <dbReference type="Proteomes" id="UP000694556"/>
    </source>
</evidence>
<feature type="region of interest" description="Disordered" evidence="1">
    <location>
        <begin position="686"/>
        <end position="761"/>
    </location>
</feature>
<feature type="domain" description="VPS9" evidence="2">
    <location>
        <begin position="811"/>
        <end position="959"/>
    </location>
</feature>
<dbReference type="Gene3D" id="1.20.1050.80">
    <property type="entry name" value="VPS9 domain"/>
    <property type="match status" value="1"/>
</dbReference>
<feature type="compositionally biased region" description="Low complexity" evidence="1">
    <location>
        <begin position="534"/>
        <end position="546"/>
    </location>
</feature>
<feature type="compositionally biased region" description="Basic residues" evidence="1">
    <location>
        <begin position="642"/>
        <end position="651"/>
    </location>
</feature>
<feature type="compositionally biased region" description="Low complexity" evidence="1">
    <location>
        <begin position="81"/>
        <end position="92"/>
    </location>
</feature>
<accession>A0A8C3BNI9</accession>
<dbReference type="SUPFAM" id="SSF109993">
    <property type="entry name" value="VPS9 domain"/>
    <property type="match status" value="1"/>
</dbReference>
<feature type="compositionally biased region" description="Low complexity" evidence="1">
    <location>
        <begin position="741"/>
        <end position="753"/>
    </location>
</feature>
<feature type="compositionally biased region" description="Gly residues" evidence="1">
    <location>
        <begin position="359"/>
        <end position="371"/>
    </location>
</feature>
<feature type="region of interest" description="Disordered" evidence="1">
    <location>
        <begin position="1"/>
        <end position="653"/>
    </location>
</feature>
<feature type="compositionally biased region" description="Pro residues" evidence="1">
    <location>
        <begin position="609"/>
        <end position="618"/>
    </location>
</feature>
<feature type="compositionally biased region" description="Pro residues" evidence="1">
    <location>
        <begin position="225"/>
        <end position="255"/>
    </location>
</feature>
<dbReference type="InterPro" id="IPR045046">
    <property type="entry name" value="Vps9-like"/>
</dbReference>
<feature type="compositionally biased region" description="Low complexity" evidence="1">
    <location>
        <begin position="426"/>
        <end position="443"/>
    </location>
</feature>
<evidence type="ECO:0000256" key="1">
    <source>
        <dbReference type="SAM" id="MobiDB-lite"/>
    </source>
</evidence>
<dbReference type="Pfam" id="PF02204">
    <property type="entry name" value="VPS9"/>
    <property type="match status" value="1"/>
</dbReference>
<feature type="compositionally biased region" description="Pro residues" evidence="1">
    <location>
        <begin position="198"/>
        <end position="218"/>
    </location>
</feature>
<organism evidence="3 4">
    <name type="scientific">Cairina moschata</name>
    <name type="common">Muscovy duck</name>
    <dbReference type="NCBI Taxonomy" id="8855"/>
    <lineage>
        <taxon>Eukaryota</taxon>
        <taxon>Metazoa</taxon>
        <taxon>Chordata</taxon>
        <taxon>Craniata</taxon>
        <taxon>Vertebrata</taxon>
        <taxon>Euteleostomi</taxon>
        <taxon>Archelosauria</taxon>
        <taxon>Archosauria</taxon>
        <taxon>Dinosauria</taxon>
        <taxon>Saurischia</taxon>
        <taxon>Theropoda</taxon>
        <taxon>Coelurosauria</taxon>
        <taxon>Aves</taxon>
        <taxon>Neognathae</taxon>
        <taxon>Galloanserae</taxon>
        <taxon>Anseriformes</taxon>
        <taxon>Anatidae</taxon>
        <taxon>Anatinae</taxon>
        <taxon>Cairina</taxon>
    </lineage>
</organism>
<feature type="compositionally biased region" description="Gly residues" evidence="1">
    <location>
        <begin position="409"/>
        <end position="421"/>
    </location>
</feature>
<sequence>MRPPPGLRAAPGRAGARQHHRCAVPQAPSGPAPRPGEAAAHPAPLGCGARRALVHPRLHQHHPPAKSPFSLPGLYLRSIYRQRPQPSASPNRPSSPPSCRTRRLSATPRLLPHHSLLRATAGLQPLPQGQHTAGGGGPAPNLGRAPHAPGPAPHGSPPAPPCPPGHKGASGPRPHRPSPRAVQGTGPPTPPGTGTGTPRPPPPPPLPGPHLPPPPPRAVPKRRPPQPPGPPPGPTPRPVRASPLPPQPPGPPPPRAASGARPRPPGTARADRASSPPPPPRARRAPPGPPPTPGPPGAGAGSAPRRRGGPGGVRPGLGSPPPRAGTGRSGRHGRGGRRRRGRAGQGPAGRDEGGERGSGDGQRGEAGGGVRGVPEEHRPHLAGPAGRSADSWGLGARPRHAEDAEAGGAVPGEGQVPGGRAGQSQGESGPAGARRGARSRLQAPQGLLGRRGQAVAVPAAGDLPEAADRRGAGSPQGADAAGGGVAAEPEAEGCLRGAGGAAEPQPGRAENLADAVPAAADDGEPGDRQGTGGDPAAENGGAAAAVAGGGQQEVLQQRGPHPRGAGTESALRCHPRVRAGPRLATAVEGQAEEEPSRPVPGDGALLLPPQLPRAPHCPAPAQAAVRGVHPAVPGCQPEQPRGRPRGPRRPRLPLAGCGGAAACRAGGPAAPSLAQPALHVLGARARPGRAAAQPLQRAPRRRQPRRPRDGGGPPGPPGELLRRPGAVPGLTRGLALGGAPGRPRAGGVAAGAAEGRREGHPQRHRLLSLTLLAFEGLNTAAGKDQCLACIEEAFFPPLWAPLLALYRSVHRPREAALARSMERHRNASPAELGLPSRLFPAAPGLSPAYGAAVEDLRLIPLETCPRRKLDCIVRALRSICECAEEYCSARDSRAPASGTIGADDLLPLVSFTALRSGLPQLLPECAALEEFIHEGCLLGEEGYCLTSLRSALAYLETLP</sequence>
<feature type="compositionally biased region" description="Pro residues" evidence="1">
    <location>
        <begin position="275"/>
        <end position="296"/>
    </location>
</feature>
<feature type="compositionally biased region" description="Basic and acidic residues" evidence="1">
    <location>
        <begin position="349"/>
        <end position="358"/>
    </location>
</feature>
<dbReference type="PROSITE" id="PS51205">
    <property type="entry name" value="VPS9"/>
    <property type="match status" value="1"/>
</dbReference>
<reference evidence="3" key="2">
    <citation type="submission" date="2025-09" db="UniProtKB">
        <authorList>
            <consortium name="Ensembl"/>
        </authorList>
    </citation>
    <scope>IDENTIFICATION</scope>
</reference>
<dbReference type="GO" id="GO:0030139">
    <property type="term" value="C:endocytic vesicle"/>
    <property type="evidence" value="ECO:0007669"/>
    <property type="project" value="TreeGrafter"/>
</dbReference>
<name>A0A8C3BNI9_CAIMO</name>
<keyword evidence="4" id="KW-1185">Reference proteome</keyword>
<feature type="compositionally biased region" description="Pro residues" evidence="1">
    <location>
        <begin position="148"/>
        <end position="164"/>
    </location>
</feature>
<dbReference type="GO" id="GO:0005085">
    <property type="term" value="F:guanyl-nucleotide exchange factor activity"/>
    <property type="evidence" value="ECO:0007669"/>
    <property type="project" value="InterPro"/>
</dbReference>
<dbReference type="GO" id="GO:0031267">
    <property type="term" value="F:small GTPase binding"/>
    <property type="evidence" value="ECO:0007669"/>
    <property type="project" value="TreeGrafter"/>
</dbReference>
<feature type="compositionally biased region" description="Basic residues" evidence="1">
    <location>
        <begin position="52"/>
        <end position="64"/>
    </location>
</feature>
<dbReference type="PANTHER" id="PTHR23101">
    <property type="entry name" value="RAB GDP/GTP EXCHANGE FACTOR"/>
    <property type="match status" value="1"/>
</dbReference>
<dbReference type="Proteomes" id="UP000694556">
    <property type="component" value="Unassembled WGS sequence"/>
</dbReference>
<evidence type="ECO:0000259" key="2">
    <source>
        <dbReference type="PROSITE" id="PS51205"/>
    </source>
</evidence>